<evidence type="ECO:0000313" key="2">
    <source>
        <dbReference type="EMBL" id="EDL97528.1"/>
    </source>
</evidence>
<evidence type="ECO:0000313" key="3">
    <source>
        <dbReference type="Proteomes" id="UP000234681"/>
    </source>
</evidence>
<dbReference type="Proteomes" id="UP000234681">
    <property type="component" value="Chromosome 6"/>
</dbReference>
<feature type="chain" id="PRO_5039952078" evidence="1">
    <location>
        <begin position="29"/>
        <end position="88"/>
    </location>
</feature>
<proteinExistence type="predicted"/>
<protein>
    <submittedName>
        <fullName evidence="2">RCG27753, isoform CRA_b</fullName>
    </submittedName>
</protein>
<accession>A6KBJ9</accession>
<dbReference type="AlphaFoldDB" id="A6KBJ9"/>
<reference evidence="2 3" key="1">
    <citation type="submission" date="2005-09" db="EMBL/GenBank/DDBJ databases">
        <authorList>
            <person name="Mural R.J."/>
            <person name="Li P.W."/>
            <person name="Adams M.D."/>
            <person name="Amanatides P.G."/>
            <person name="Baden-Tillson H."/>
            <person name="Barnstead M."/>
            <person name="Chin S.H."/>
            <person name="Dew I."/>
            <person name="Evans C.A."/>
            <person name="Ferriera S."/>
            <person name="Flanigan M."/>
            <person name="Fosler C."/>
            <person name="Glodek A."/>
            <person name="Gu Z."/>
            <person name="Holt R.A."/>
            <person name="Jennings D."/>
            <person name="Kraft C.L."/>
            <person name="Lu F."/>
            <person name="Nguyen T."/>
            <person name="Nusskern D.R."/>
            <person name="Pfannkoch C.M."/>
            <person name="Sitter C."/>
            <person name="Sutton G.G."/>
            <person name="Venter J.C."/>
            <person name="Wang Z."/>
            <person name="Woodage T."/>
            <person name="Zheng X.H."/>
            <person name="Zhong F."/>
        </authorList>
    </citation>
    <scope>NUCLEOTIDE SEQUENCE [LARGE SCALE GENOMIC DNA]</scope>
    <source>
        <strain>BN</strain>
        <strain evidence="3">Sprague-Dawley</strain>
    </source>
</reference>
<feature type="signal peptide" evidence="1">
    <location>
        <begin position="1"/>
        <end position="28"/>
    </location>
</feature>
<name>A6KBJ9_RAT</name>
<organism evidence="2 3">
    <name type="scientific">Rattus norvegicus</name>
    <name type="common">Rat</name>
    <dbReference type="NCBI Taxonomy" id="10116"/>
    <lineage>
        <taxon>Eukaryota</taxon>
        <taxon>Metazoa</taxon>
        <taxon>Chordata</taxon>
        <taxon>Craniata</taxon>
        <taxon>Vertebrata</taxon>
        <taxon>Euteleostomi</taxon>
        <taxon>Mammalia</taxon>
        <taxon>Eutheria</taxon>
        <taxon>Euarchontoglires</taxon>
        <taxon>Glires</taxon>
        <taxon>Rodentia</taxon>
        <taxon>Myomorpha</taxon>
        <taxon>Muroidea</taxon>
        <taxon>Muridae</taxon>
        <taxon>Murinae</taxon>
        <taxon>Rattus</taxon>
    </lineage>
</organism>
<sequence>MGPPHIVSLLASSVLVAVDMFLFPACTSTSVPLWTSDSAALTWSPASPCLPSLPLQCLSFLHSPASRGLSTLAAFLPHLQFPLQPTAS</sequence>
<dbReference type="EMBL" id="CH474034">
    <property type="protein sequence ID" value="EDL97528.1"/>
    <property type="molecule type" value="Genomic_DNA"/>
</dbReference>
<evidence type="ECO:0000256" key="1">
    <source>
        <dbReference type="SAM" id="SignalP"/>
    </source>
</evidence>
<keyword evidence="1" id="KW-0732">Signal</keyword>
<gene>
    <name evidence="2" type="ORF">rCG_27753</name>
</gene>